<dbReference type="GO" id="GO:0046394">
    <property type="term" value="P:carboxylic acid biosynthetic process"/>
    <property type="evidence" value="ECO:0007669"/>
    <property type="project" value="UniProtKB-ARBA"/>
</dbReference>
<dbReference type="InterPro" id="IPR043132">
    <property type="entry name" value="BCAT-like_C"/>
</dbReference>
<evidence type="ECO:0000256" key="3">
    <source>
        <dbReference type="ARBA" id="ARBA00022898"/>
    </source>
</evidence>
<evidence type="ECO:0000256" key="2">
    <source>
        <dbReference type="ARBA" id="ARBA00009320"/>
    </source>
</evidence>
<dbReference type="PANTHER" id="PTHR42743:SF11">
    <property type="entry name" value="AMINODEOXYCHORISMATE LYASE"/>
    <property type="match status" value="1"/>
</dbReference>
<name>A0A1F2UUV9_9ACTN</name>
<proteinExistence type="inferred from homology"/>
<comment type="cofactor">
    <cofactor evidence="1 5">
        <name>pyridoxal 5'-phosphate</name>
        <dbReference type="ChEBI" id="CHEBI:597326"/>
    </cofactor>
</comment>
<accession>A0A1F2UUV9</accession>
<comment type="similarity">
    <text evidence="2 4">Belongs to the class-IV pyridoxal-phosphate-dependent aminotransferase family.</text>
</comment>
<evidence type="ECO:0000256" key="4">
    <source>
        <dbReference type="RuleBase" id="RU004106"/>
    </source>
</evidence>
<dbReference type="GO" id="GO:0003824">
    <property type="term" value="F:catalytic activity"/>
    <property type="evidence" value="ECO:0007669"/>
    <property type="project" value="InterPro"/>
</dbReference>
<dbReference type="Gene3D" id="3.30.470.10">
    <property type="match status" value="1"/>
</dbReference>
<keyword evidence="3 5" id="KW-0663">Pyridoxal phosphate</keyword>
<dbReference type="FunFam" id="3.20.10.10:FF:000002">
    <property type="entry name" value="D-alanine aminotransferase"/>
    <property type="match status" value="1"/>
</dbReference>
<dbReference type="InterPro" id="IPR043131">
    <property type="entry name" value="BCAT-like_N"/>
</dbReference>
<dbReference type="InterPro" id="IPR018300">
    <property type="entry name" value="Aminotrans_IV_CS"/>
</dbReference>
<comment type="caution">
    <text evidence="6">The sequence shown here is derived from an EMBL/GenBank/DDBJ whole genome shotgun (WGS) entry which is preliminary data.</text>
</comment>
<dbReference type="PANTHER" id="PTHR42743">
    <property type="entry name" value="AMINO-ACID AMINOTRANSFERASE"/>
    <property type="match status" value="1"/>
</dbReference>
<dbReference type="SUPFAM" id="SSF56752">
    <property type="entry name" value="D-aminoacid aminotransferase-like PLP-dependent enzymes"/>
    <property type="match status" value="1"/>
</dbReference>
<dbReference type="Gene3D" id="3.20.10.10">
    <property type="entry name" value="D-amino Acid Aminotransferase, subunit A, domain 2"/>
    <property type="match status" value="1"/>
</dbReference>
<evidence type="ECO:0000256" key="1">
    <source>
        <dbReference type="ARBA" id="ARBA00001933"/>
    </source>
</evidence>
<dbReference type="EMBL" id="MELI01000046">
    <property type="protein sequence ID" value="OFW34373.1"/>
    <property type="molecule type" value="Genomic_DNA"/>
</dbReference>
<dbReference type="Proteomes" id="UP000178086">
    <property type="component" value="Unassembled WGS sequence"/>
</dbReference>
<evidence type="ECO:0000313" key="6">
    <source>
        <dbReference type="EMBL" id="OFW34373.1"/>
    </source>
</evidence>
<gene>
    <name evidence="6" type="ORF">A2074_04770</name>
</gene>
<dbReference type="InterPro" id="IPR036038">
    <property type="entry name" value="Aminotransferase-like"/>
</dbReference>
<protein>
    <submittedName>
        <fullName evidence="6">Uncharacterized protein</fullName>
    </submittedName>
</protein>
<dbReference type="GO" id="GO:0008652">
    <property type="term" value="P:amino acid biosynthetic process"/>
    <property type="evidence" value="ECO:0007669"/>
    <property type="project" value="UniProtKB-ARBA"/>
</dbReference>
<evidence type="ECO:0000256" key="5">
    <source>
        <dbReference type="RuleBase" id="RU004516"/>
    </source>
</evidence>
<dbReference type="InterPro" id="IPR001544">
    <property type="entry name" value="Aminotrans_IV"/>
</dbReference>
<evidence type="ECO:0000313" key="7">
    <source>
        <dbReference type="Proteomes" id="UP000178086"/>
    </source>
</evidence>
<dbReference type="PROSITE" id="PS00770">
    <property type="entry name" value="AA_TRANSFER_CLASS_4"/>
    <property type="match status" value="1"/>
</dbReference>
<dbReference type="InterPro" id="IPR050571">
    <property type="entry name" value="Class-IV_PLP-Dep_Aminotrnsfr"/>
</dbReference>
<reference evidence="6 7" key="1">
    <citation type="journal article" date="2016" name="Nat. Commun.">
        <title>Thousands of microbial genomes shed light on interconnected biogeochemical processes in an aquifer system.</title>
        <authorList>
            <person name="Anantharaman K."/>
            <person name="Brown C.T."/>
            <person name="Hug L.A."/>
            <person name="Sharon I."/>
            <person name="Castelle C.J."/>
            <person name="Probst A.J."/>
            <person name="Thomas B.C."/>
            <person name="Singh A."/>
            <person name="Wilkins M.J."/>
            <person name="Karaoz U."/>
            <person name="Brodie E.L."/>
            <person name="Williams K.H."/>
            <person name="Hubbard S.S."/>
            <person name="Banfield J.F."/>
        </authorList>
    </citation>
    <scope>NUCLEOTIDE SEQUENCE [LARGE SCALE GENOMIC DNA]</scope>
</reference>
<organism evidence="6 7">
    <name type="scientific">Candidatus Aquicultor primus</name>
    <dbReference type="NCBI Taxonomy" id="1797195"/>
    <lineage>
        <taxon>Bacteria</taxon>
        <taxon>Bacillati</taxon>
        <taxon>Actinomycetota</taxon>
        <taxon>Candidatus Aquicultoria</taxon>
        <taxon>Candidatus Aquicultorales</taxon>
        <taxon>Candidatus Aquicultoraceae</taxon>
        <taxon>Candidatus Aquicultor</taxon>
    </lineage>
</organism>
<dbReference type="Pfam" id="PF01063">
    <property type="entry name" value="Aminotran_4"/>
    <property type="match status" value="1"/>
</dbReference>
<dbReference type="AlphaFoldDB" id="A0A1F2UUV9"/>
<sequence length="277" mass="29865">MEVYVNGEFMDECKASVSALDRGLLLGEGLFETMRAYSGVIFMLDGHLGRIVAGMKTLGFKNMPGHDVLSRACRSTLASNGFDDARVRLTITKGTGTAKQPTVVVTAERYHGYDEELYASGMSAITLFGYRISGSPIHQLKSTSCLPSLIAREKALAEGCHEALLVNEKGDVAEGSFTNVFAIDAGALYTPPIEDGLLPGIARECVLEIAANAGLKVLQESVSVLRLQSAHEVFLTNSLLEIMPLTRVDLIDIGGGKPGEITLDLRERYHERISANS</sequence>